<keyword evidence="1" id="KW-0812">Transmembrane</keyword>
<dbReference type="AlphaFoldDB" id="A0A6C0B5X6"/>
<evidence type="ECO:0000256" key="1">
    <source>
        <dbReference type="SAM" id="Phobius"/>
    </source>
</evidence>
<name>A0A6C0B5X6_9ZZZZ</name>
<organism evidence="2">
    <name type="scientific">viral metagenome</name>
    <dbReference type="NCBI Taxonomy" id="1070528"/>
    <lineage>
        <taxon>unclassified sequences</taxon>
        <taxon>metagenomes</taxon>
        <taxon>organismal metagenomes</taxon>
    </lineage>
</organism>
<evidence type="ECO:0008006" key="3">
    <source>
        <dbReference type="Google" id="ProtNLM"/>
    </source>
</evidence>
<protein>
    <recommendedName>
        <fullName evidence="3">CPW-WPC domain-containing protein</fullName>
    </recommendedName>
</protein>
<reference evidence="2" key="1">
    <citation type="journal article" date="2020" name="Nature">
        <title>Giant virus diversity and host interactions through global metagenomics.</title>
        <authorList>
            <person name="Schulz F."/>
            <person name="Roux S."/>
            <person name="Paez-Espino D."/>
            <person name="Jungbluth S."/>
            <person name="Walsh D.A."/>
            <person name="Denef V.J."/>
            <person name="McMahon K.D."/>
            <person name="Konstantinidis K.T."/>
            <person name="Eloe-Fadrosh E.A."/>
            <person name="Kyrpides N.C."/>
            <person name="Woyke T."/>
        </authorList>
    </citation>
    <scope>NUCLEOTIDE SEQUENCE</scope>
    <source>
        <strain evidence="2">GVMAG-M-3300009684-20</strain>
    </source>
</reference>
<dbReference type="EMBL" id="MN739079">
    <property type="protein sequence ID" value="QHS87244.1"/>
    <property type="molecule type" value="Genomic_DNA"/>
</dbReference>
<feature type="transmembrane region" description="Helical" evidence="1">
    <location>
        <begin position="46"/>
        <end position="65"/>
    </location>
</feature>
<sequence length="129" mass="14598">MSTLSCYASYFKQAFTGPFTNWLSPQFAPTGCSDTFRFLNGLFKDLFVVGITLGVFALFAYIYIVKLQPIIYVKRVTKLNPCPDLWIFDGENCNPSYETQCNPFNPKNYEGHECEIAKSCGTGWKGLCK</sequence>
<evidence type="ECO:0000313" key="2">
    <source>
        <dbReference type="EMBL" id="QHS87244.1"/>
    </source>
</evidence>
<keyword evidence="1" id="KW-1133">Transmembrane helix</keyword>
<proteinExistence type="predicted"/>
<accession>A0A6C0B5X6</accession>
<keyword evidence="1" id="KW-0472">Membrane</keyword>